<keyword evidence="5" id="KW-0067">ATP-binding</keyword>
<feature type="non-terminal residue" evidence="7">
    <location>
        <position position="112"/>
    </location>
</feature>
<dbReference type="SUPFAM" id="SSF56112">
    <property type="entry name" value="Protein kinase-like (PK-like)"/>
    <property type="match status" value="1"/>
</dbReference>
<dbReference type="Gene3D" id="1.10.510.10">
    <property type="entry name" value="Transferase(Phosphotransferase) domain 1"/>
    <property type="match status" value="1"/>
</dbReference>
<proteinExistence type="predicted"/>
<accession>A0A9W4SGR0</accession>
<feature type="domain" description="Protein kinase" evidence="6">
    <location>
        <begin position="1"/>
        <end position="111"/>
    </location>
</feature>
<keyword evidence="3" id="KW-0547">Nucleotide-binding</keyword>
<dbReference type="GO" id="GO:0006955">
    <property type="term" value="P:immune response"/>
    <property type="evidence" value="ECO:0007669"/>
    <property type="project" value="TreeGrafter"/>
</dbReference>
<sequence length="112" mass="12901">MDQFRSPTQNDHIYGVLPFVAPEVLKGNPYTPASDIYSFSIIMWELISGIPPFNDRAHDFYLGLSICKGERPKNIENIPQGYIDLMKRCWDDDPLKRPDTLEIKDVIGSWID</sequence>
<dbReference type="GO" id="GO:0005524">
    <property type="term" value="F:ATP binding"/>
    <property type="evidence" value="ECO:0007669"/>
    <property type="project" value="UniProtKB-KW"/>
</dbReference>
<dbReference type="GO" id="GO:0007254">
    <property type="term" value="P:JNK cascade"/>
    <property type="evidence" value="ECO:0007669"/>
    <property type="project" value="TreeGrafter"/>
</dbReference>
<dbReference type="InterPro" id="IPR000719">
    <property type="entry name" value="Prot_kinase_dom"/>
</dbReference>
<comment type="caution">
    <text evidence="7">The sequence shown here is derived from an EMBL/GenBank/DDBJ whole genome shotgun (WGS) entry which is preliminary data.</text>
</comment>
<evidence type="ECO:0000259" key="6">
    <source>
        <dbReference type="PROSITE" id="PS50011"/>
    </source>
</evidence>
<dbReference type="AlphaFoldDB" id="A0A9W4SGR0"/>
<organism evidence="7 8">
    <name type="scientific">Funneliformis geosporum</name>
    <dbReference type="NCBI Taxonomy" id="1117311"/>
    <lineage>
        <taxon>Eukaryota</taxon>
        <taxon>Fungi</taxon>
        <taxon>Fungi incertae sedis</taxon>
        <taxon>Mucoromycota</taxon>
        <taxon>Glomeromycotina</taxon>
        <taxon>Glomeromycetes</taxon>
        <taxon>Glomerales</taxon>
        <taxon>Glomeraceae</taxon>
        <taxon>Funneliformis</taxon>
    </lineage>
</organism>
<protein>
    <submittedName>
        <fullName evidence="7">13020_t:CDS:1</fullName>
    </submittedName>
</protein>
<dbReference type="InterPro" id="IPR001245">
    <property type="entry name" value="Ser-Thr/Tyr_kinase_cat_dom"/>
</dbReference>
<dbReference type="PANTHER" id="PTHR46716:SF1">
    <property type="entry name" value="MITOGEN-ACTIVATED PROTEIN KINASE KINASE KINASE 7"/>
    <property type="match status" value="1"/>
</dbReference>
<evidence type="ECO:0000256" key="5">
    <source>
        <dbReference type="ARBA" id="ARBA00022840"/>
    </source>
</evidence>
<evidence type="ECO:0000256" key="2">
    <source>
        <dbReference type="ARBA" id="ARBA00022679"/>
    </source>
</evidence>
<dbReference type="GO" id="GO:0004709">
    <property type="term" value="F:MAP kinase kinase kinase activity"/>
    <property type="evidence" value="ECO:0007669"/>
    <property type="project" value="TreeGrafter"/>
</dbReference>
<dbReference type="EMBL" id="CAMKVN010000435">
    <property type="protein sequence ID" value="CAI2167925.1"/>
    <property type="molecule type" value="Genomic_DNA"/>
</dbReference>
<evidence type="ECO:0000313" key="7">
    <source>
        <dbReference type="EMBL" id="CAI2167925.1"/>
    </source>
</evidence>
<dbReference type="Proteomes" id="UP001153678">
    <property type="component" value="Unassembled WGS sequence"/>
</dbReference>
<gene>
    <name evidence="7" type="ORF">FWILDA_LOCUS3326</name>
</gene>
<evidence type="ECO:0000313" key="8">
    <source>
        <dbReference type="Proteomes" id="UP001153678"/>
    </source>
</evidence>
<reference evidence="7" key="1">
    <citation type="submission" date="2022-08" db="EMBL/GenBank/DDBJ databases">
        <authorList>
            <person name="Kallberg Y."/>
            <person name="Tangrot J."/>
            <person name="Rosling A."/>
        </authorList>
    </citation>
    <scope>NUCLEOTIDE SEQUENCE</scope>
    <source>
        <strain evidence="7">Wild A</strain>
    </source>
</reference>
<evidence type="ECO:0000256" key="4">
    <source>
        <dbReference type="ARBA" id="ARBA00022777"/>
    </source>
</evidence>
<keyword evidence="4" id="KW-0418">Kinase</keyword>
<dbReference type="Pfam" id="PF07714">
    <property type="entry name" value="PK_Tyr_Ser-Thr"/>
    <property type="match status" value="1"/>
</dbReference>
<keyword evidence="2" id="KW-0808">Transferase</keyword>
<evidence type="ECO:0000256" key="3">
    <source>
        <dbReference type="ARBA" id="ARBA00022741"/>
    </source>
</evidence>
<dbReference type="InterPro" id="IPR011009">
    <property type="entry name" value="Kinase-like_dom_sf"/>
</dbReference>
<keyword evidence="1" id="KW-0723">Serine/threonine-protein kinase</keyword>
<name>A0A9W4SGR0_9GLOM</name>
<dbReference type="PROSITE" id="PS50011">
    <property type="entry name" value="PROTEIN_KINASE_DOM"/>
    <property type="match status" value="1"/>
</dbReference>
<dbReference type="PANTHER" id="PTHR46716">
    <property type="entry name" value="MITOGEN-ACTIVATED PROTEIN KINASE KINASE KINASE 7"/>
    <property type="match status" value="1"/>
</dbReference>
<dbReference type="OrthoDB" id="2339703at2759"/>
<evidence type="ECO:0000256" key="1">
    <source>
        <dbReference type="ARBA" id="ARBA00022527"/>
    </source>
</evidence>
<keyword evidence="8" id="KW-1185">Reference proteome</keyword>